<evidence type="ECO:0000313" key="1">
    <source>
        <dbReference type="EMBL" id="MEW9571027.1"/>
    </source>
</evidence>
<gene>
    <name evidence="1" type="ORF">ABQJ54_04635</name>
</gene>
<protein>
    <submittedName>
        <fullName evidence="1">Uncharacterized protein</fullName>
    </submittedName>
</protein>
<sequence length="45" mass="5057">MRRLSVSGTPASLSKDAALRVALPLDDFLDSHFRPQTQATLYSHW</sequence>
<reference evidence="1 2" key="1">
    <citation type="submission" date="2024-06" db="EMBL/GenBank/DDBJ databases">
        <authorList>
            <person name="Woo H."/>
        </authorList>
    </citation>
    <scope>NUCLEOTIDE SEQUENCE [LARGE SCALE GENOMIC DNA]</scope>
    <source>
        <strain evidence="1 2">Si-c</strain>
    </source>
</reference>
<evidence type="ECO:0000313" key="2">
    <source>
        <dbReference type="Proteomes" id="UP001556220"/>
    </source>
</evidence>
<proteinExistence type="predicted"/>
<name>A0ABV3QBF5_9GAMM</name>
<dbReference type="RefSeq" id="WP_367853091.1">
    <property type="nucleotide sequence ID" value="NZ_JBFOHK010000001.1"/>
</dbReference>
<organism evidence="1 2">
    <name type="scientific">Rhodanobacter lycopersici</name>
    <dbReference type="NCBI Taxonomy" id="3162487"/>
    <lineage>
        <taxon>Bacteria</taxon>
        <taxon>Pseudomonadati</taxon>
        <taxon>Pseudomonadota</taxon>
        <taxon>Gammaproteobacteria</taxon>
        <taxon>Lysobacterales</taxon>
        <taxon>Rhodanobacteraceae</taxon>
        <taxon>Rhodanobacter</taxon>
    </lineage>
</organism>
<keyword evidence="2" id="KW-1185">Reference proteome</keyword>
<dbReference type="EMBL" id="JBFOHK010000001">
    <property type="protein sequence ID" value="MEW9571027.1"/>
    <property type="molecule type" value="Genomic_DNA"/>
</dbReference>
<accession>A0ABV3QBF5</accession>
<dbReference type="Proteomes" id="UP001556220">
    <property type="component" value="Unassembled WGS sequence"/>
</dbReference>
<comment type="caution">
    <text evidence="1">The sequence shown here is derived from an EMBL/GenBank/DDBJ whole genome shotgun (WGS) entry which is preliminary data.</text>
</comment>